<accession>A0A4Z2FVI2</accession>
<comment type="caution">
    <text evidence="2">The sequence shown here is derived from an EMBL/GenBank/DDBJ whole genome shotgun (WGS) entry which is preliminary data.</text>
</comment>
<dbReference type="EMBL" id="SRLO01000861">
    <property type="protein sequence ID" value="TNN45199.1"/>
    <property type="molecule type" value="Genomic_DNA"/>
</dbReference>
<keyword evidence="3" id="KW-1185">Reference proteome</keyword>
<dbReference type="Proteomes" id="UP000314294">
    <property type="component" value="Unassembled WGS sequence"/>
</dbReference>
<feature type="region of interest" description="Disordered" evidence="1">
    <location>
        <begin position="1"/>
        <end position="97"/>
    </location>
</feature>
<evidence type="ECO:0000256" key="1">
    <source>
        <dbReference type="SAM" id="MobiDB-lite"/>
    </source>
</evidence>
<dbReference type="AlphaFoldDB" id="A0A4Z2FVI2"/>
<organism evidence="2 3">
    <name type="scientific">Liparis tanakae</name>
    <name type="common">Tanaka's snailfish</name>
    <dbReference type="NCBI Taxonomy" id="230148"/>
    <lineage>
        <taxon>Eukaryota</taxon>
        <taxon>Metazoa</taxon>
        <taxon>Chordata</taxon>
        <taxon>Craniata</taxon>
        <taxon>Vertebrata</taxon>
        <taxon>Euteleostomi</taxon>
        <taxon>Actinopterygii</taxon>
        <taxon>Neopterygii</taxon>
        <taxon>Teleostei</taxon>
        <taxon>Neoteleostei</taxon>
        <taxon>Acanthomorphata</taxon>
        <taxon>Eupercaria</taxon>
        <taxon>Perciformes</taxon>
        <taxon>Cottioidei</taxon>
        <taxon>Cottales</taxon>
        <taxon>Liparidae</taxon>
        <taxon>Liparis</taxon>
    </lineage>
</organism>
<sequence length="116" mass="13273">MQGPEEAETRRVREQKRQRPEGSETRRVRDQKRQGPEESETRRVRDQESQRPEESETRRVGKHIVANKKPSPIGLLPHAHATNRTPPPCTRHGSELNAPTSLIRFMLTAADKHTGP</sequence>
<proteinExistence type="predicted"/>
<evidence type="ECO:0000313" key="3">
    <source>
        <dbReference type="Proteomes" id="UP000314294"/>
    </source>
</evidence>
<evidence type="ECO:0000313" key="2">
    <source>
        <dbReference type="EMBL" id="TNN45199.1"/>
    </source>
</evidence>
<feature type="compositionally biased region" description="Basic and acidic residues" evidence="1">
    <location>
        <begin position="7"/>
        <end position="59"/>
    </location>
</feature>
<gene>
    <name evidence="2" type="ORF">EYF80_044609</name>
</gene>
<protein>
    <submittedName>
        <fullName evidence="2">Uncharacterized protein</fullName>
    </submittedName>
</protein>
<name>A0A4Z2FVI2_9TELE</name>
<reference evidence="2 3" key="1">
    <citation type="submission" date="2019-03" db="EMBL/GenBank/DDBJ databases">
        <title>First draft genome of Liparis tanakae, snailfish: a comprehensive survey of snailfish specific genes.</title>
        <authorList>
            <person name="Kim W."/>
            <person name="Song I."/>
            <person name="Jeong J.-H."/>
            <person name="Kim D."/>
            <person name="Kim S."/>
            <person name="Ryu S."/>
            <person name="Song J.Y."/>
            <person name="Lee S.K."/>
        </authorList>
    </citation>
    <scope>NUCLEOTIDE SEQUENCE [LARGE SCALE GENOMIC DNA]</scope>
    <source>
        <tissue evidence="2">Muscle</tissue>
    </source>
</reference>